<keyword evidence="4" id="KW-1185">Reference proteome</keyword>
<comment type="caution">
    <text evidence="3">The sequence shown here is derived from an EMBL/GenBank/DDBJ whole genome shotgun (WGS) entry which is preliminary data.</text>
</comment>
<evidence type="ECO:0000256" key="1">
    <source>
        <dbReference type="ARBA" id="ARBA00005986"/>
    </source>
</evidence>
<accession>A0A9P6VKB4</accession>
<gene>
    <name evidence="3" type="ORF">D0Z07_4536</name>
</gene>
<protein>
    <recommendedName>
        <fullName evidence="2">EthD domain-containing protein</fullName>
    </recommendedName>
</protein>
<proteinExistence type="inferred from homology"/>
<sequence length="129" mass="14444">MDLIKPLSQFLLKRKPTLTQEEFSTHWFEKHGAIVAPYFLSSGFEYYAQIHGPLTTADAGLQEEFDGREWAGAAESIKSKPSPASPPAEPAWKKAYYDEIILADELRFLASSALSHFKMTDPGVVLGRR</sequence>
<evidence type="ECO:0000259" key="2">
    <source>
        <dbReference type="Pfam" id="PF07110"/>
    </source>
</evidence>
<dbReference type="EMBL" id="VNKQ01000008">
    <property type="protein sequence ID" value="KAG0649207.1"/>
    <property type="molecule type" value="Genomic_DNA"/>
</dbReference>
<dbReference type="InterPro" id="IPR009799">
    <property type="entry name" value="EthD_dom"/>
</dbReference>
<dbReference type="Pfam" id="PF07110">
    <property type="entry name" value="EthD"/>
    <property type="match status" value="1"/>
</dbReference>
<evidence type="ECO:0000313" key="3">
    <source>
        <dbReference type="EMBL" id="KAG0649207.1"/>
    </source>
</evidence>
<reference evidence="3" key="1">
    <citation type="submission" date="2019-07" db="EMBL/GenBank/DDBJ databases">
        <title>Hyphodiscus hymeniophilus genome sequencing and assembly.</title>
        <authorList>
            <person name="Kramer G."/>
            <person name="Nodwell J."/>
        </authorList>
    </citation>
    <scope>NUCLEOTIDE SEQUENCE</scope>
    <source>
        <strain evidence="3">ATCC 34498</strain>
    </source>
</reference>
<dbReference type="Proteomes" id="UP000785200">
    <property type="component" value="Unassembled WGS sequence"/>
</dbReference>
<dbReference type="OrthoDB" id="3183782at2759"/>
<evidence type="ECO:0000313" key="4">
    <source>
        <dbReference type="Proteomes" id="UP000785200"/>
    </source>
</evidence>
<dbReference type="GO" id="GO:0016491">
    <property type="term" value="F:oxidoreductase activity"/>
    <property type="evidence" value="ECO:0007669"/>
    <property type="project" value="InterPro"/>
</dbReference>
<comment type="similarity">
    <text evidence="1">Belongs to the tpcK family.</text>
</comment>
<dbReference type="AlphaFoldDB" id="A0A9P6VKB4"/>
<name>A0A9P6VKB4_9HELO</name>
<dbReference type="Gene3D" id="3.30.70.100">
    <property type="match status" value="1"/>
</dbReference>
<organism evidence="3 4">
    <name type="scientific">Hyphodiscus hymeniophilus</name>
    <dbReference type="NCBI Taxonomy" id="353542"/>
    <lineage>
        <taxon>Eukaryota</taxon>
        <taxon>Fungi</taxon>
        <taxon>Dikarya</taxon>
        <taxon>Ascomycota</taxon>
        <taxon>Pezizomycotina</taxon>
        <taxon>Leotiomycetes</taxon>
        <taxon>Helotiales</taxon>
        <taxon>Hyphodiscaceae</taxon>
        <taxon>Hyphodiscus</taxon>
    </lineage>
</organism>
<feature type="domain" description="EthD" evidence="2">
    <location>
        <begin position="15"/>
        <end position="110"/>
    </location>
</feature>